<comment type="similarity">
    <text evidence="5">Belongs to the DEAD box helicase family. DbpA subfamily.</text>
</comment>
<dbReference type="GO" id="GO:0003723">
    <property type="term" value="F:RNA binding"/>
    <property type="evidence" value="ECO:0007669"/>
    <property type="project" value="UniProtKB-UniRule"/>
</dbReference>
<evidence type="ECO:0000256" key="4">
    <source>
        <dbReference type="ARBA" id="ARBA00022840"/>
    </source>
</evidence>
<dbReference type="SUPFAM" id="SSF52540">
    <property type="entry name" value="P-loop containing nucleoside triphosphate hydrolases"/>
    <property type="match status" value="1"/>
</dbReference>
<dbReference type="RefSeq" id="WP_066677204.1">
    <property type="nucleotide sequence ID" value="NZ_CABMIZ010000024.1"/>
</dbReference>
<keyword evidence="5" id="KW-0963">Cytoplasm</keyword>
<dbReference type="SMART" id="SM00487">
    <property type="entry name" value="DEXDc"/>
    <property type="match status" value="1"/>
</dbReference>
<reference evidence="10 12" key="1">
    <citation type="submission" date="2017-09" db="EMBL/GenBank/DDBJ databases">
        <authorList>
            <person name="Thomas P."/>
            <person name="Seyboldt C."/>
        </authorList>
    </citation>
    <scope>NUCLEOTIDE SEQUENCE [LARGE SCALE GENOMIC DNA]</scope>
    <source>
        <strain evidence="10 12">DSM 7534</strain>
    </source>
</reference>
<dbReference type="Proteomes" id="UP001055437">
    <property type="component" value="Chromosome"/>
</dbReference>
<dbReference type="GO" id="GO:0034458">
    <property type="term" value="F:3'-5' RNA helicase activity"/>
    <property type="evidence" value="ECO:0007669"/>
    <property type="project" value="UniProtKB-UniRule"/>
</dbReference>
<dbReference type="EMBL" id="CP023671">
    <property type="protein sequence ID" value="AYE33571.1"/>
    <property type="molecule type" value="Genomic_DNA"/>
</dbReference>
<dbReference type="EMBL" id="CP099799">
    <property type="protein sequence ID" value="USS00128.1"/>
    <property type="molecule type" value="Genomic_DNA"/>
</dbReference>
<dbReference type="PANTHER" id="PTHR47959:SF1">
    <property type="entry name" value="ATP-DEPENDENT RNA HELICASE DBPA"/>
    <property type="match status" value="1"/>
</dbReference>
<dbReference type="InterPro" id="IPR005580">
    <property type="entry name" value="DbpA/CsdA_RNA-bd_dom"/>
</dbReference>
<evidence type="ECO:0000256" key="5">
    <source>
        <dbReference type="HAMAP-Rule" id="MF_00965"/>
    </source>
</evidence>
<dbReference type="GO" id="GO:0016787">
    <property type="term" value="F:hydrolase activity"/>
    <property type="evidence" value="ECO:0007669"/>
    <property type="project" value="UniProtKB-KW"/>
</dbReference>
<dbReference type="SMART" id="SM00490">
    <property type="entry name" value="HELICc"/>
    <property type="match status" value="1"/>
</dbReference>
<dbReference type="Pfam" id="PF03880">
    <property type="entry name" value="DbpA"/>
    <property type="match status" value="1"/>
</dbReference>
<dbReference type="CDD" id="cd18787">
    <property type="entry name" value="SF2_C_DEAD"/>
    <property type="match status" value="1"/>
</dbReference>
<dbReference type="InterPro" id="IPR027417">
    <property type="entry name" value="P-loop_NTPase"/>
</dbReference>
<dbReference type="PROSITE" id="PS00039">
    <property type="entry name" value="DEAD_ATP_HELICASE"/>
    <property type="match status" value="1"/>
</dbReference>
<dbReference type="Gene3D" id="3.40.50.300">
    <property type="entry name" value="P-loop containing nucleotide triphosphate hydrolases"/>
    <property type="match status" value="2"/>
</dbReference>
<evidence type="ECO:0000313" key="10">
    <source>
        <dbReference type="EMBL" id="AYE33571.1"/>
    </source>
</evidence>
<dbReference type="InterPro" id="IPR001650">
    <property type="entry name" value="Helicase_C-like"/>
</dbReference>
<accession>A0A9N7PKI1</accession>
<dbReference type="EC" id="3.6.4.13" evidence="5"/>
<organism evidence="10 12">
    <name type="scientific">Clostridium septicum</name>
    <dbReference type="NCBI Taxonomy" id="1504"/>
    <lineage>
        <taxon>Bacteria</taxon>
        <taxon>Bacillati</taxon>
        <taxon>Bacillota</taxon>
        <taxon>Clostridia</taxon>
        <taxon>Eubacteriales</taxon>
        <taxon>Clostridiaceae</taxon>
        <taxon>Clostridium</taxon>
    </lineage>
</organism>
<comment type="catalytic activity">
    <reaction evidence="5">
        <text>ATP + H2O = ADP + phosphate + H(+)</text>
        <dbReference type="Rhea" id="RHEA:13065"/>
        <dbReference type="ChEBI" id="CHEBI:15377"/>
        <dbReference type="ChEBI" id="CHEBI:15378"/>
        <dbReference type="ChEBI" id="CHEBI:30616"/>
        <dbReference type="ChEBI" id="CHEBI:43474"/>
        <dbReference type="ChEBI" id="CHEBI:456216"/>
        <dbReference type="EC" id="3.6.4.13"/>
    </reaction>
</comment>
<dbReference type="Proteomes" id="UP000280586">
    <property type="component" value="Chromosome"/>
</dbReference>
<dbReference type="InterPro" id="IPR012677">
    <property type="entry name" value="Nucleotide-bd_a/b_plait_sf"/>
</dbReference>
<dbReference type="PROSITE" id="PS51195">
    <property type="entry name" value="Q_MOTIF"/>
    <property type="match status" value="1"/>
</dbReference>
<dbReference type="GO" id="GO:0005829">
    <property type="term" value="C:cytosol"/>
    <property type="evidence" value="ECO:0007669"/>
    <property type="project" value="TreeGrafter"/>
</dbReference>
<comment type="domain">
    <text evidence="5">Contains an N-terminal domain that binds non-specifically to RNA and a C-terminal domain that binds specifically and tightly to hairpin 92 of 23S rRNA.</text>
</comment>
<dbReference type="GeneID" id="303559717"/>
<dbReference type="InterPro" id="IPR014001">
    <property type="entry name" value="Helicase_ATP-bd"/>
</dbReference>
<evidence type="ECO:0000259" key="7">
    <source>
        <dbReference type="PROSITE" id="PS51192"/>
    </source>
</evidence>
<dbReference type="HAMAP" id="MF_00965">
    <property type="entry name" value="DEAD_helicase_DbpA"/>
    <property type="match status" value="1"/>
</dbReference>
<feature type="domain" description="DEAD-box RNA helicase Q" evidence="9">
    <location>
        <begin position="4"/>
        <end position="32"/>
    </location>
</feature>
<dbReference type="CDD" id="cd12500">
    <property type="entry name" value="RRM_BsYxiN_like"/>
    <property type="match status" value="1"/>
</dbReference>
<evidence type="ECO:0000256" key="3">
    <source>
        <dbReference type="ARBA" id="ARBA00022806"/>
    </source>
</evidence>
<dbReference type="AlphaFoldDB" id="A0A9N7PKI1"/>
<comment type="subcellular location">
    <subcellularLocation>
        <location evidence="5">Cytoplasm</location>
    </subcellularLocation>
</comment>
<feature type="domain" description="Helicase C-terminal" evidence="8">
    <location>
        <begin position="216"/>
        <end position="378"/>
    </location>
</feature>
<evidence type="ECO:0000256" key="2">
    <source>
        <dbReference type="ARBA" id="ARBA00022801"/>
    </source>
</evidence>
<protein>
    <recommendedName>
        <fullName evidence="5">ATP-dependent RNA helicase DbpA</fullName>
        <ecNumber evidence="5">3.6.4.13</ecNumber>
    </recommendedName>
</protein>
<dbReference type="Pfam" id="PF00270">
    <property type="entry name" value="DEAD"/>
    <property type="match status" value="1"/>
</dbReference>
<dbReference type="PROSITE" id="PS51192">
    <property type="entry name" value="HELICASE_ATP_BIND_1"/>
    <property type="match status" value="1"/>
</dbReference>
<dbReference type="InterPro" id="IPR000629">
    <property type="entry name" value="RNA-helicase_DEAD-box_CS"/>
</dbReference>
<feature type="domain" description="Helicase ATP-binding" evidence="7">
    <location>
        <begin position="35"/>
        <end position="205"/>
    </location>
</feature>
<feature type="short sequence motif" description="Q motif" evidence="6">
    <location>
        <begin position="4"/>
        <end position="32"/>
    </location>
</feature>
<dbReference type="InterPro" id="IPR028619">
    <property type="entry name" value="DEAD_helicase_DbpA"/>
</dbReference>
<evidence type="ECO:0000313" key="11">
    <source>
        <dbReference type="EMBL" id="USS00128.1"/>
    </source>
</evidence>
<keyword evidence="3 5" id="KW-0347">Helicase</keyword>
<keyword evidence="4 5" id="KW-0067">ATP-binding</keyword>
<reference evidence="11" key="2">
    <citation type="submission" date="2022-06" db="EMBL/GenBank/DDBJ databases">
        <authorList>
            <person name="Holder M.E."/>
            <person name="Ajami N.J."/>
            <person name="Petrosino J.F."/>
        </authorList>
    </citation>
    <scope>NUCLEOTIDE SEQUENCE</scope>
    <source>
        <strain evidence="11">RMA 8861</strain>
    </source>
</reference>
<evidence type="ECO:0000259" key="8">
    <source>
        <dbReference type="PROSITE" id="PS51194"/>
    </source>
</evidence>
<evidence type="ECO:0000259" key="9">
    <source>
        <dbReference type="PROSITE" id="PS51195"/>
    </source>
</evidence>
<dbReference type="GO" id="GO:0000027">
    <property type="term" value="P:ribosomal large subunit assembly"/>
    <property type="evidence" value="ECO:0007669"/>
    <property type="project" value="UniProtKB-UniRule"/>
</dbReference>
<evidence type="ECO:0000313" key="13">
    <source>
        <dbReference type="Proteomes" id="UP001055437"/>
    </source>
</evidence>
<keyword evidence="1 5" id="KW-0547">Nucleotide-binding</keyword>
<name>A0A9N7PKI1_CLOSE</name>
<dbReference type="PANTHER" id="PTHR47959">
    <property type="entry name" value="ATP-DEPENDENT RNA HELICASE RHLE-RELATED"/>
    <property type="match status" value="1"/>
</dbReference>
<dbReference type="Pfam" id="PF00271">
    <property type="entry name" value="Helicase_C"/>
    <property type="match status" value="1"/>
</dbReference>
<dbReference type="PROSITE" id="PS51194">
    <property type="entry name" value="HELICASE_CTER"/>
    <property type="match status" value="1"/>
</dbReference>
<comment type="function">
    <text evidence="5">DEAD-box RNA helicase involved in the assembly of the 50S ribosomal subunit. Has an RNA-dependent ATPase activity, which is specific for 23S rRNA, and a 3' to 5' RNA helicase activity that uses the energy of ATP hydrolysis to destabilize and unwind short rRNA duplexes.</text>
</comment>
<dbReference type="InterPro" id="IPR014014">
    <property type="entry name" value="RNA_helicase_DEAD_Q_motif"/>
</dbReference>
<dbReference type="OrthoDB" id="9805696at2"/>
<dbReference type="InterPro" id="IPR050079">
    <property type="entry name" value="DEAD_box_RNA_helicase"/>
</dbReference>
<evidence type="ECO:0000256" key="6">
    <source>
        <dbReference type="PROSITE-ProRule" id="PRU00552"/>
    </source>
</evidence>
<keyword evidence="2 5" id="KW-0378">Hydrolase</keyword>
<dbReference type="InterPro" id="IPR044742">
    <property type="entry name" value="DEAD/DEAH_RhlB"/>
</dbReference>
<keyword evidence="5" id="KW-0694">RNA-binding</keyword>
<feature type="region of interest" description="Involved in 23S rRNA binding" evidence="5">
    <location>
        <begin position="406"/>
        <end position="481"/>
    </location>
</feature>
<proteinExistence type="inferred from homology"/>
<dbReference type="GO" id="GO:0005524">
    <property type="term" value="F:ATP binding"/>
    <property type="evidence" value="ECO:0007669"/>
    <property type="project" value="UniProtKB-UniRule"/>
</dbReference>
<keyword evidence="13" id="KW-1185">Reference proteome</keyword>
<dbReference type="Gene3D" id="3.30.70.330">
    <property type="match status" value="1"/>
</dbReference>
<keyword evidence="5" id="KW-0690">Ribosome biogenesis</keyword>
<dbReference type="CDD" id="cd00268">
    <property type="entry name" value="DEADc"/>
    <property type="match status" value="1"/>
</dbReference>
<evidence type="ECO:0000256" key="1">
    <source>
        <dbReference type="ARBA" id="ARBA00022741"/>
    </source>
</evidence>
<gene>
    <name evidence="5" type="primary">dbpA</name>
    <name evidence="10" type="ORF">CP523_03350</name>
    <name evidence="11" type="ORF">NH397_11580</name>
</gene>
<evidence type="ECO:0000313" key="12">
    <source>
        <dbReference type="Proteomes" id="UP000280586"/>
    </source>
</evidence>
<sequence>MNNKTFKNMGLSEEILKALNNLGFSNPSEVQKEAIPNMLNKEDIIVKSQTGSGKTASFGIPLCEMAIVEETKVQGLILVPTRELAIQVKDDISNIGRLKKVRCAAVFGKQPFNEQIRELKQRVHIVAGTPGRINDHINRGNLNLEHIKYVVIDEADKMLNMGFIDQIGEILDRLPKERNTALFSATLPEEIENLCSKYMKNPKSLTVQSKVFNREKIKESYINIDSNNKDEELCRCLYAHAPEAAIVFCNTKDKVKSLYNELKRDGIKVEQLHGDMEQKDRLNTMERFKNKEFKILVATDIAARGIHVDHITHVFNYEIPMERESYVHRIGRTGRAGKEGFAISFVSNYENKLLEGIEEYIGYKIPMGNLPSQEKVIEGRKVFRESQKELSKNIGNNKKSIHKDVTKLHLTAGKKKKIRPIDIVGCLSNLKELTGEDIGIIDVQDICSFVDILNGKGNEIIKKYKEVSIKGKNVKISKAKK</sequence>
<dbReference type="KEGG" id="csep:CP523_03350"/>
<dbReference type="InterPro" id="IPR011545">
    <property type="entry name" value="DEAD/DEAH_box_helicase_dom"/>
</dbReference>